<reference evidence="1" key="1">
    <citation type="journal article" date="2014" name="Front. Microbiol.">
        <title>High frequency of phylogenetically diverse reductive dehalogenase-homologous genes in deep subseafloor sedimentary metagenomes.</title>
        <authorList>
            <person name="Kawai M."/>
            <person name="Futagami T."/>
            <person name="Toyoda A."/>
            <person name="Takaki Y."/>
            <person name="Nishi S."/>
            <person name="Hori S."/>
            <person name="Arai W."/>
            <person name="Tsubouchi T."/>
            <person name="Morono Y."/>
            <person name="Uchiyama I."/>
            <person name="Ito T."/>
            <person name="Fujiyama A."/>
            <person name="Inagaki F."/>
            <person name="Takami H."/>
        </authorList>
    </citation>
    <scope>NUCLEOTIDE SEQUENCE</scope>
    <source>
        <strain evidence="1">Expedition CK06-06</strain>
    </source>
</reference>
<dbReference type="Gene3D" id="3.20.20.80">
    <property type="entry name" value="Glycosidases"/>
    <property type="match status" value="1"/>
</dbReference>
<organism evidence="1">
    <name type="scientific">marine sediment metagenome</name>
    <dbReference type="NCBI Taxonomy" id="412755"/>
    <lineage>
        <taxon>unclassified sequences</taxon>
        <taxon>metagenomes</taxon>
        <taxon>ecological metagenomes</taxon>
    </lineage>
</organism>
<accession>X0WKL2</accession>
<feature type="non-terminal residue" evidence="1">
    <location>
        <position position="1"/>
    </location>
</feature>
<gene>
    <name evidence="1" type="ORF">S01H1_33812</name>
</gene>
<sequence>IVKHLNNAGVGYDKFALYPFDESLCDDFYKLAQLIKDTDPNIRIYANSFGKGPKEFMRFRELIDIWCLQDSHCERHPQWLEQIKDFEKQVWIYECLRPMKAKDPYSYFRLMPWRAFKRGQTGAGFWIYYYGLNFKTGAVPWDDTLRPQGFSGVVYGSRGSPVPGLDENIVPSRRWEAWREGVEDYQYIFEVQKAIDQISTEKPKTAKRAQQSLNDTVDYVLRNAGDCNAVYKARRELNNILLETNREQYAEKR</sequence>
<dbReference type="EMBL" id="BARS01021011">
    <property type="protein sequence ID" value="GAG13236.1"/>
    <property type="molecule type" value="Genomic_DNA"/>
</dbReference>
<dbReference type="AlphaFoldDB" id="X0WKL2"/>
<comment type="caution">
    <text evidence="1">The sequence shown here is derived from an EMBL/GenBank/DDBJ whole genome shotgun (WGS) entry which is preliminary data.</text>
</comment>
<evidence type="ECO:0000313" key="1">
    <source>
        <dbReference type="EMBL" id="GAG13236.1"/>
    </source>
</evidence>
<name>X0WKL2_9ZZZZ</name>
<proteinExistence type="predicted"/>
<protein>
    <submittedName>
        <fullName evidence="1">Uncharacterized protein</fullName>
    </submittedName>
</protein>